<dbReference type="Pfam" id="PF02146">
    <property type="entry name" value="SIR2"/>
    <property type="match status" value="1"/>
</dbReference>
<reference evidence="11" key="1">
    <citation type="submission" date="2020-11" db="EMBL/GenBank/DDBJ databases">
        <authorList>
            <consortium name="DOE Joint Genome Institute"/>
            <person name="Ahrendt S."/>
            <person name="Riley R."/>
            <person name="Andreopoulos W."/>
            <person name="Labutti K."/>
            <person name="Pangilinan J."/>
            <person name="Ruiz-Duenas F.J."/>
            <person name="Barrasa J.M."/>
            <person name="Sanchez-Garcia M."/>
            <person name="Camarero S."/>
            <person name="Miyauchi S."/>
            <person name="Serrano A."/>
            <person name="Linde D."/>
            <person name="Babiker R."/>
            <person name="Drula E."/>
            <person name="Ayuso-Fernandez I."/>
            <person name="Pacheco R."/>
            <person name="Padilla G."/>
            <person name="Ferreira P."/>
            <person name="Barriuso J."/>
            <person name="Kellner H."/>
            <person name="Castanera R."/>
            <person name="Alfaro M."/>
            <person name="Ramirez L."/>
            <person name="Pisabarro A.G."/>
            <person name="Kuo A."/>
            <person name="Tritt A."/>
            <person name="Lipzen A."/>
            <person name="He G."/>
            <person name="Yan M."/>
            <person name="Ng V."/>
            <person name="Cullen D."/>
            <person name="Martin F."/>
            <person name="Rosso M.-N."/>
            <person name="Henrissat B."/>
            <person name="Hibbett D."/>
            <person name="Martinez A.T."/>
            <person name="Grigoriev I.V."/>
        </authorList>
    </citation>
    <scope>NUCLEOTIDE SEQUENCE</scope>
    <source>
        <strain evidence="11">ATCC 90797</strain>
    </source>
</reference>
<name>A0A9P5ZVT9_PLEER</name>
<evidence type="ECO:0000256" key="6">
    <source>
        <dbReference type="ARBA" id="ARBA00022833"/>
    </source>
</evidence>
<dbReference type="Proteomes" id="UP000807025">
    <property type="component" value="Unassembled WGS sequence"/>
</dbReference>
<dbReference type="PANTHER" id="PTHR11085:SF6">
    <property type="entry name" value="NAD-DEPENDENT PROTEIN DEACETYLASE SIRTUIN-2"/>
    <property type="match status" value="1"/>
</dbReference>
<dbReference type="InterPro" id="IPR026591">
    <property type="entry name" value="Sirtuin_cat_small_dom_sf"/>
</dbReference>
<dbReference type="PANTHER" id="PTHR11085">
    <property type="entry name" value="NAD-DEPENDENT PROTEIN DEACYLASE SIRTUIN-5, MITOCHONDRIAL-RELATED"/>
    <property type="match status" value="1"/>
</dbReference>
<dbReference type="GO" id="GO:0017136">
    <property type="term" value="F:histone deacetylase activity, NAD-dependent"/>
    <property type="evidence" value="ECO:0007669"/>
    <property type="project" value="TreeGrafter"/>
</dbReference>
<keyword evidence="7" id="KW-0520">NAD</keyword>
<dbReference type="EMBL" id="MU154583">
    <property type="protein sequence ID" value="KAF9493605.1"/>
    <property type="molecule type" value="Genomic_DNA"/>
</dbReference>
<keyword evidence="4" id="KW-0808">Transferase</keyword>
<dbReference type="Gene3D" id="3.30.1600.10">
    <property type="entry name" value="SIR2/SIRT2 'Small Domain"/>
    <property type="match status" value="1"/>
</dbReference>
<evidence type="ECO:0000256" key="1">
    <source>
        <dbReference type="ARBA" id="ARBA00001947"/>
    </source>
</evidence>
<dbReference type="InterPro" id="IPR050134">
    <property type="entry name" value="NAD-dep_sirtuin_deacylases"/>
</dbReference>
<accession>A0A9P5ZVT9</accession>
<dbReference type="InterPro" id="IPR003000">
    <property type="entry name" value="Sirtuin"/>
</dbReference>
<keyword evidence="5" id="KW-0479">Metal-binding</keyword>
<protein>
    <submittedName>
        <fullName evidence="11">SIR2-domain-containing protein</fullName>
    </submittedName>
</protein>
<keyword evidence="6" id="KW-0862">Zinc</keyword>
<evidence type="ECO:0000256" key="3">
    <source>
        <dbReference type="ARBA" id="ARBA00006924"/>
    </source>
</evidence>
<dbReference type="InterPro" id="IPR026590">
    <property type="entry name" value="Ssirtuin_cat_dom"/>
</dbReference>
<dbReference type="SUPFAM" id="SSF52467">
    <property type="entry name" value="DHS-like NAD/FAD-binding domain"/>
    <property type="match status" value="1"/>
</dbReference>
<comment type="caution">
    <text evidence="11">The sequence shown here is derived from an EMBL/GenBank/DDBJ whole genome shotgun (WGS) entry which is preliminary data.</text>
</comment>
<keyword evidence="8" id="KW-0496">Mitochondrion</keyword>
<dbReference type="GO" id="GO:0005634">
    <property type="term" value="C:nucleus"/>
    <property type="evidence" value="ECO:0007669"/>
    <property type="project" value="TreeGrafter"/>
</dbReference>
<dbReference type="AlphaFoldDB" id="A0A9P5ZVT9"/>
<gene>
    <name evidence="11" type="ORF">BDN71DRAFT_1483407</name>
</gene>
<dbReference type="Gene3D" id="3.40.50.1220">
    <property type="entry name" value="TPP-binding domain"/>
    <property type="match status" value="1"/>
</dbReference>
<comment type="caution">
    <text evidence="9">Lacks conserved residue(s) required for the propagation of feature annotation.</text>
</comment>
<proteinExistence type="inferred from homology"/>
<organism evidence="11 12">
    <name type="scientific">Pleurotus eryngii</name>
    <name type="common">Boletus of the steppes</name>
    <dbReference type="NCBI Taxonomy" id="5323"/>
    <lineage>
        <taxon>Eukaryota</taxon>
        <taxon>Fungi</taxon>
        <taxon>Dikarya</taxon>
        <taxon>Basidiomycota</taxon>
        <taxon>Agaricomycotina</taxon>
        <taxon>Agaricomycetes</taxon>
        <taxon>Agaricomycetidae</taxon>
        <taxon>Agaricales</taxon>
        <taxon>Pleurotineae</taxon>
        <taxon>Pleurotaceae</taxon>
        <taxon>Pleurotus</taxon>
    </lineage>
</organism>
<dbReference type="OrthoDB" id="420264at2759"/>
<dbReference type="InterPro" id="IPR029035">
    <property type="entry name" value="DHS-like_NAD/FAD-binding_dom"/>
</dbReference>
<evidence type="ECO:0000313" key="11">
    <source>
        <dbReference type="EMBL" id="KAF9493605.1"/>
    </source>
</evidence>
<evidence type="ECO:0000256" key="4">
    <source>
        <dbReference type="ARBA" id="ARBA00022679"/>
    </source>
</evidence>
<evidence type="ECO:0000256" key="5">
    <source>
        <dbReference type="ARBA" id="ARBA00022723"/>
    </source>
</evidence>
<sequence length="254" mass="28136">MSNTLPASYLRIASIYPNTILGVSTSAGIPDFRSPETGQIFRNTIMLNLPYPEAVFEINFSRRNPTPFYTLAQGGKFRPTITHSFIKLLATKSLLHICFTQNIDTLEQRAGIPAHKIIVATQHCIRCKVEFDDDSMKEHVLLGKVPKCETCGGYVKPDIVFFGEDVHVHSFLPPEFINAIPRLADSDLLIVLGTSLTVHPFASLAGIVEKDCPGSRTDDVILLGKCDEIVRDLAKALGWEEELQKACEETAHVL</sequence>
<feature type="domain" description="Deacetylase sirtuin-type" evidence="10">
    <location>
        <begin position="1"/>
        <end position="240"/>
    </location>
</feature>
<evidence type="ECO:0000313" key="12">
    <source>
        <dbReference type="Proteomes" id="UP000807025"/>
    </source>
</evidence>
<dbReference type="GO" id="GO:0046872">
    <property type="term" value="F:metal ion binding"/>
    <property type="evidence" value="ECO:0007669"/>
    <property type="project" value="UniProtKB-KW"/>
</dbReference>
<comment type="cofactor">
    <cofactor evidence="1">
        <name>Zn(2+)</name>
        <dbReference type="ChEBI" id="CHEBI:29105"/>
    </cofactor>
</comment>
<evidence type="ECO:0000256" key="7">
    <source>
        <dbReference type="ARBA" id="ARBA00023027"/>
    </source>
</evidence>
<evidence type="ECO:0000256" key="8">
    <source>
        <dbReference type="ARBA" id="ARBA00023128"/>
    </source>
</evidence>
<dbReference type="GO" id="GO:0005739">
    <property type="term" value="C:mitochondrion"/>
    <property type="evidence" value="ECO:0007669"/>
    <property type="project" value="UniProtKB-SubCell"/>
</dbReference>
<evidence type="ECO:0000256" key="9">
    <source>
        <dbReference type="PROSITE-ProRule" id="PRU00236"/>
    </source>
</evidence>
<dbReference type="GO" id="GO:0070403">
    <property type="term" value="F:NAD+ binding"/>
    <property type="evidence" value="ECO:0007669"/>
    <property type="project" value="InterPro"/>
</dbReference>
<evidence type="ECO:0000256" key="2">
    <source>
        <dbReference type="ARBA" id="ARBA00004173"/>
    </source>
</evidence>
<comment type="similarity">
    <text evidence="3">Belongs to the sirtuin family. Class I subfamily.</text>
</comment>
<comment type="subcellular location">
    <subcellularLocation>
        <location evidence="2">Mitochondrion</location>
    </subcellularLocation>
</comment>
<evidence type="ECO:0000259" key="10">
    <source>
        <dbReference type="PROSITE" id="PS50305"/>
    </source>
</evidence>
<keyword evidence="12" id="KW-1185">Reference proteome</keyword>
<dbReference type="PROSITE" id="PS50305">
    <property type="entry name" value="SIRTUIN"/>
    <property type="match status" value="1"/>
</dbReference>